<dbReference type="Proteomes" id="UP000048908">
    <property type="component" value="Unassembled WGS sequence"/>
</dbReference>
<dbReference type="InterPro" id="IPR038726">
    <property type="entry name" value="PDDEXK_AddAB-type"/>
</dbReference>
<dbReference type="STRING" id="282197.SAMN04488517_101396"/>
<dbReference type="Gene3D" id="3.90.320.10">
    <property type="match status" value="1"/>
</dbReference>
<evidence type="ECO:0000313" key="2">
    <source>
        <dbReference type="EMBL" id="CTQ32461.1"/>
    </source>
</evidence>
<dbReference type="OrthoDB" id="9780606at2"/>
<dbReference type="SUPFAM" id="SSF52540">
    <property type="entry name" value="P-loop containing nucleoside triphosphate hydrolases"/>
    <property type="match status" value="1"/>
</dbReference>
<organism evidence="2 3">
    <name type="scientific">Jannaschia rubra</name>
    <dbReference type="NCBI Taxonomy" id="282197"/>
    <lineage>
        <taxon>Bacteria</taxon>
        <taxon>Pseudomonadati</taxon>
        <taxon>Pseudomonadota</taxon>
        <taxon>Alphaproteobacteria</taxon>
        <taxon>Rhodobacterales</taxon>
        <taxon>Roseobacteraceae</taxon>
        <taxon>Jannaschia</taxon>
    </lineage>
</organism>
<dbReference type="EMBL" id="CXPG01000014">
    <property type="protein sequence ID" value="CTQ32461.1"/>
    <property type="molecule type" value="Genomic_DNA"/>
</dbReference>
<feature type="domain" description="PD-(D/E)XK endonuclease-like" evidence="1">
    <location>
        <begin position="711"/>
        <end position="907"/>
    </location>
</feature>
<keyword evidence="3" id="KW-1185">Reference proteome</keyword>
<accession>A0A0M6XQN3</accession>
<name>A0A0M6XQN3_9RHOB</name>
<evidence type="ECO:0000313" key="3">
    <source>
        <dbReference type="Proteomes" id="UP000048908"/>
    </source>
</evidence>
<evidence type="ECO:0000259" key="1">
    <source>
        <dbReference type="Pfam" id="PF12705"/>
    </source>
</evidence>
<dbReference type="RefSeq" id="WP_055681919.1">
    <property type="nucleotide sequence ID" value="NZ_CXPG01000014.1"/>
</dbReference>
<proteinExistence type="predicted"/>
<gene>
    <name evidence="2" type="ORF">JAN5088_01232</name>
</gene>
<reference evidence="2 3" key="1">
    <citation type="submission" date="2015-07" db="EMBL/GenBank/DDBJ databases">
        <authorList>
            <person name="Noorani M."/>
        </authorList>
    </citation>
    <scope>NUCLEOTIDE SEQUENCE [LARGE SCALE GENOMIC DNA]</scope>
    <source>
        <strain evidence="2 3">CECT 5088</strain>
    </source>
</reference>
<dbReference type="InterPro" id="IPR011604">
    <property type="entry name" value="PDDEXK-like_dom_sf"/>
</dbReference>
<dbReference type="AlphaFoldDB" id="A0A0M6XQN3"/>
<dbReference type="InterPro" id="IPR027417">
    <property type="entry name" value="P-loop_NTPase"/>
</dbReference>
<sequence>MIRGLHAEPMGVDFSRTFAEGLRARLARTPPEAMARVTLLVNTSRMARRIEAALAETGATLLPRIGLVSDLAPLLPPGDAPVAGIAPLALRLRLTRLVAHLLEARPDLSPPSAAFDLAGSLATLLAEMQEEAMDAEALSRLDVADLSIHWQRSLDFLRIATDWLAADGTLTSAGAQALALDRLLALWAEVPPSDPVIVAGSTASRAPTRRLMRAVLDLPQGAVILPGLDDAMPDEAWAGLTAGDGPGQQDHPQYRHAALLADLGLTRAQVPRWGHAAPAVAARNRLISLALRPAPATDAWLEEGPLLNDVAGACAGITLLRAPSPGAEAAAIATGLRAALEQGRRAALITPDRVLSRQVTAQLDRWGILPDDSAGRPLHQSTPGRLLLQTAAMRGRPVEAEALAIVLKHPLTHAGGDRATHLARAREVEVALLRSKPLPFPTRAAFDAWLDGRDTPRDGWDDWLGQMLDAMGAQPATAPLADHAAGHRALVEALVRGCGSDAGPLWSDEAGRKARAVLDALADAAPERGEPVEARDYDRILHALLSAEEVRETYSPHPDVMIWGALEARARNADLVILGGLTDDVWPGQPTPDPWLNRAMRTACGLRLPERSVGLSAHDFQQAAVGPEVWLSRAMRTAEADTVPSRWLNRIEGLLAGIGPEGEAALAAMRARGDRWLALADRLHTPDPARHAAARAPRPAPRLPAGVTLDRLSVTGVETLIRDPYAIYARQILRLSPLDPLRQGPDARMRGTAVHDAMERFARATPDALPEDAARLLHEALEQALDATAPWPGHRRLWLGRFGRVTADLVAAEAVRRARGRPLHVERKGELRFADPPFTLTARADRIDDRGTAVAIYDYKTGTLPSHKQQEHFAKQLLFEALMVTEGAFPDIPQREVEEVRYLSVGSGYAETGPKSLDADVLAETRVRLLDLIRRYATGAPFIARLAPDMMTWASSYDHLSRHGEWADTDAAVALSVGNP</sequence>
<dbReference type="Pfam" id="PF12705">
    <property type="entry name" value="PDDEXK_1"/>
    <property type="match status" value="1"/>
</dbReference>
<protein>
    <submittedName>
        <fullName evidence="2">Double-strand break repair protein AddB</fullName>
    </submittedName>
</protein>